<evidence type="ECO:0000313" key="3">
    <source>
        <dbReference type="RefSeq" id="XP_006877914.1"/>
    </source>
</evidence>
<evidence type="ECO:0000256" key="1">
    <source>
        <dbReference type="SAM" id="MobiDB-lite"/>
    </source>
</evidence>
<feature type="region of interest" description="Disordered" evidence="1">
    <location>
        <begin position="131"/>
        <end position="171"/>
    </location>
</feature>
<feature type="compositionally biased region" description="Basic and acidic residues" evidence="1">
    <location>
        <begin position="157"/>
        <end position="171"/>
    </location>
</feature>
<keyword evidence="2" id="KW-1185">Reference proteome</keyword>
<dbReference type="RefSeq" id="XP_006877914.1">
    <property type="nucleotide sequence ID" value="XM_006877852.1"/>
</dbReference>
<name>A0A9B0UD84_CHRAS</name>
<sequence>MRSPMPYGEVEAEALGHGEKLMSEPSYKRLKPTEGAYAVSHCGVADFHRPQEQPGRGWAHVADVDFRGSSHPPEDSHRTTDEPKAVCGVKPGSQPCAPECTGPQLPAEARQPATPTDDGIYSTSKAFIGPIYQPPEKKKGHERRNPADASRAVNGKGGREEPPMPKPQKSEIDNELFQFYKEIEELEKETDELESSSCPVPSPCPAPLTPYYQAYPNSLFRVDEGPLSDALQAQAGYQEDLGNEPGRYPSGGQIVPPFCGLPFAPFRPEWRAVPPFVPPPCPPPPLLPPPNFSYHLNIQRFQPPPKPPPHLFQVQENSQPRNEFYGNTCPVNWGALPTDQSSKYTDCRPCGSDLGVQDGRVHNGFCEIRQECWGGGSGNQCHAIGVFMKQQSPEEKLQKLQKLLILLRGLPGSGKTTLSR</sequence>
<dbReference type="GO" id="GO:0000122">
    <property type="term" value="P:negative regulation of transcription by RNA polymerase II"/>
    <property type="evidence" value="ECO:0007669"/>
    <property type="project" value="TreeGrafter"/>
</dbReference>
<dbReference type="GO" id="GO:0003714">
    <property type="term" value="F:transcription corepressor activity"/>
    <property type="evidence" value="ECO:0007669"/>
    <property type="project" value="TreeGrafter"/>
</dbReference>
<feature type="region of interest" description="Disordered" evidence="1">
    <location>
        <begin position="64"/>
        <end position="119"/>
    </location>
</feature>
<gene>
    <name evidence="3" type="primary">LOC102813810</name>
</gene>
<proteinExistence type="predicted"/>
<accession>A0A9B0UD84</accession>
<dbReference type="AlphaFoldDB" id="A0A9B0UD84"/>
<dbReference type="Proteomes" id="UP000504623">
    <property type="component" value="Unplaced"/>
</dbReference>
<dbReference type="PANTHER" id="PTHR13308:SF23">
    <property type="entry name" value="NEDD4-BINDING PROTEIN 2-LIKE 2"/>
    <property type="match status" value="1"/>
</dbReference>
<feature type="compositionally biased region" description="Basic and acidic residues" evidence="1">
    <location>
        <begin position="135"/>
        <end position="146"/>
    </location>
</feature>
<feature type="compositionally biased region" description="Basic and acidic residues" evidence="1">
    <location>
        <begin position="64"/>
        <end position="84"/>
    </location>
</feature>
<reference evidence="3" key="1">
    <citation type="submission" date="2025-08" db="UniProtKB">
        <authorList>
            <consortium name="RefSeq"/>
        </authorList>
    </citation>
    <scope>IDENTIFICATION</scope>
    <source>
        <tissue evidence="3">Spleen</tissue>
    </source>
</reference>
<dbReference type="GeneID" id="102813810"/>
<dbReference type="InterPro" id="IPR026302">
    <property type="entry name" value="NEDD4-bd_p2"/>
</dbReference>
<protein>
    <submittedName>
        <fullName evidence="3">NEDD4-binding protein 2-like 2-like</fullName>
    </submittedName>
</protein>
<evidence type="ECO:0000313" key="2">
    <source>
        <dbReference type="Proteomes" id="UP000504623"/>
    </source>
</evidence>
<organism evidence="2 3">
    <name type="scientific">Chrysochloris asiatica</name>
    <name type="common">Cape golden mole</name>
    <dbReference type="NCBI Taxonomy" id="185453"/>
    <lineage>
        <taxon>Eukaryota</taxon>
        <taxon>Metazoa</taxon>
        <taxon>Chordata</taxon>
        <taxon>Craniata</taxon>
        <taxon>Vertebrata</taxon>
        <taxon>Euteleostomi</taxon>
        <taxon>Mammalia</taxon>
        <taxon>Eutheria</taxon>
        <taxon>Afrotheria</taxon>
        <taxon>Chrysochloridae</taxon>
        <taxon>Chrysochlorinae</taxon>
        <taxon>Chrysochloris</taxon>
    </lineage>
</organism>
<dbReference type="GO" id="GO:0005634">
    <property type="term" value="C:nucleus"/>
    <property type="evidence" value="ECO:0007669"/>
    <property type="project" value="TreeGrafter"/>
</dbReference>
<dbReference type="OrthoDB" id="3231855at2759"/>
<dbReference type="PANTHER" id="PTHR13308">
    <property type="entry name" value="NEDD4-BINDING PROTEIN 2-LIKE 1"/>
    <property type="match status" value="1"/>
</dbReference>